<gene>
    <name evidence="2" type="ORF">GCM10017771_83240</name>
</gene>
<protein>
    <recommendedName>
        <fullName evidence="4">Integral membrane protein</fullName>
    </recommendedName>
</protein>
<reference evidence="2" key="1">
    <citation type="journal article" date="2014" name="Int. J. Syst. Evol. Microbiol.">
        <title>Complete genome sequence of Corynebacterium casei LMG S-19264T (=DSM 44701T), isolated from a smear-ripened cheese.</title>
        <authorList>
            <consortium name="US DOE Joint Genome Institute (JGI-PGF)"/>
            <person name="Walter F."/>
            <person name="Albersmeier A."/>
            <person name="Kalinowski J."/>
            <person name="Ruckert C."/>
        </authorList>
    </citation>
    <scope>NUCLEOTIDE SEQUENCE</scope>
    <source>
        <strain evidence="2">CGMCC 4.7403</strain>
    </source>
</reference>
<evidence type="ECO:0000313" key="3">
    <source>
        <dbReference type="Proteomes" id="UP000603227"/>
    </source>
</evidence>
<dbReference type="EMBL" id="BNAT01000050">
    <property type="protein sequence ID" value="GHE60126.1"/>
    <property type="molecule type" value="Genomic_DNA"/>
</dbReference>
<feature type="transmembrane region" description="Helical" evidence="1">
    <location>
        <begin position="98"/>
        <end position="118"/>
    </location>
</feature>
<feature type="transmembrane region" description="Helical" evidence="1">
    <location>
        <begin position="175"/>
        <end position="193"/>
    </location>
</feature>
<keyword evidence="1" id="KW-0472">Membrane</keyword>
<keyword evidence="1" id="KW-0812">Transmembrane</keyword>
<keyword evidence="3" id="KW-1185">Reference proteome</keyword>
<keyword evidence="1" id="KW-1133">Transmembrane helix</keyword>
<evidence type="ECO:0000256" key="1">
    <source>
        <dbReference type="SAM" id="Phobius"/>
    </source>
</evidence>
<feature type="transmembrane region" description="Helical" evidence="1">
    <location>
        <begin position="331"/>
        <end position="353"/>
    </location>
</feature>
<dbReference type="AlphaFoldDB" id="A0A918ZNE7"/>
<comment type="caution">
    <text evidence="2">The sequence shown here is derived from an EMBL/GenBank/DDBJ whole genome shotgun (WGS) entry which is preliminary data.</text>
</comment>
<feature type="transmembrane region" description="Helical" evidence="1">
    <location>
        <begin position="67"/>
        <end position="86"/>
    </location>
</feature>
<organism evidence="2 3">
    <name type="scientific">Streptomyces capitiformicae</name>
    <dbReference type="NCBI Taxonomy" id="2014920"/>
    <lineage>
        <taxon>Bacteria</taxon>
        <taxon>Bacillati</taxon>
        <taxon>Actinomycetota</taxon>
        <taxon>Actinomycetes</taxon>
        <taxon>Kitasatosporales</taxon>
        <taxon>Streptomycetaceae</taxon>
        <taxon>Streptomyces</taxon>
    </lineage>
</organism>
<reference evidence="2" key="2">
    <citation type="submission" date="2020-09" db="EMBL/GenBank/DDBJ databases">
        <authorList>
            <person name="Sun Q."/>
            <person name="Zhou Y."/>
        </authorList>
    </citation>
    <scope>NUCLEOTIDE SEQUENCE</scope>
    <source>
        <strain evidence="2">CGMCC 4.7403</strain>
    </source>
</reference>
<feature type="transmembrane region" description="Helical" evidence="1">
    <location>
        <begin position="35"/>
        <end position="55"/>
    </location>
</feature>
<proteinExistence type="predicted"/>
<evidence type="ECO:0000313" key="2">
    <source>
        <dbReference type="EMBL" id="GHE60126.1"/>
    </source>
</evidence>
<feature type="transmembrane region" description="Helical" evidence="1">
    <location>
        <begin position="288"/>
        <end position="311"/>
    </location>
</feature>
<name>A0A918ZNE7_9ACTN</name>
<dbReference type="Proteomes" id="UP000603227">
    <property type="component" value="Unassembled WGS sequence"/>
</dbReference>
<evidence type="ECO:0008006" key="4">
    <source>
        <dbReference type="Google" id="ProtNLM"/>
    </source>
</evidence>
<feature type="transmembrane region" description="Helical" evidence="1">
    <location>
        <begin position="205"/>
        <end position="225"/>
    </location>
</feature>
<accession>A0A918ZNE7</accession>
<sequence>MHFTASPVVLRRTERWFIRTGTPTMIEGYSFTRDVLPRMLPTLSLVTVASLAWLLPLKAAGSQGRMLLGAVLAATLAAWAAIRVFVRRLPRFSHTVTVAILATYAAMPVAVPLLQLALDDTITPPGGNGLGLLGFALFFATVFGATFLATTYGFGALMRRAIRHSVYDLRNSMHLLGRALPPMLLVTLFLFFTGELWQAMNRLTWSRLAFVIALFVGVTVLAAAVRLRDEIGRVEQDLSLPVLSKACQGTPLASVPIDELIPHGSLDPVPLNGRQSRNLLLMLATRQLVQAIVVGVALFSFFIVLGLIMVTPETAEQWIGAVPVQSTLLPGVPVALLRNATLFAAFGSMYFTVTSMSDADHRQQFFAPIIDEVERTLAVHAVYLAIRINERVDHARIGTG</sequence>
<feature type="transmembrane region" description="Helical" evidence="1">
    <location>
        <begin position="130"/>
        <end position="154"/>
    </location>
</feature>